<gene>
    <name evidence="2" type="ORF">Ae201684_000809</name>
</gene>
<feature type="compositionally biased region" description="Basic residues" evidence="1">
    <location>
        <begin position="460"/>
        <end position="474"/>
    </location>
</feature>
<dbReference type="PROSITE" id="PS50096">
    <property type="entry name" value="IQ"/>
    <property type="match status" value="1"/>
</dbReference>
<dbReference type="EMBL" id="VJMJ01000009">
    <property type="protein sequence ID" value="KAF0744321.1"/>
    <property type="molecule type" value="Genomic_DNA"/>
</dbReference>
<evidence type="ECO:0000256" key="1">
    <source>
        <dbReference type="SAM" id="MobiDB-lite"/>
    </source>
</evidence>
<reference evidence="2 3" key="1">
    <citation type="submission" date="2019-07" db="EMBL/GenBank/DDBJ databases">
        <title>Genomics analysis of Aphanomyces spp. identifies a new class of oomycete effector associated with host adaptation.</title>
        <authorList>
            <person name="Gaulin E."/>
        </authorList>
    </citation>
    <scope>NUCLEOTIDE SEQUENCE [LARGE SCALE GENOMIC DNA]</scope>
    <source>
        <strain evidence="2 3">ATCC 201684</strain>
    </source>
</reference>
<feature type="region of interest" description="Disordered" evidence="1">
    <location>
        <begin position="331"/>
        <end position="379"/>
    </location>
</feature>
<feature type="region of interest" description="Disordered" evidence="1">
    <location>
        <begin position="1"/>
        <end position="89"/>
    </location>
</feature>
<organism evidence="2 3">
    <name type="scientific">Aphanomyces euteiches</name>
    <dbReference type="NCBI Taxonomy" id="100861"/>
    <lineage>
        <taxon>Eukaryota</taxon>
        <taxon>Sar</taxon>
        <taxon>Stramenopiles</taxon>
        <taxon>Oomycota</taxon>
        <taxon>Saprolegniomycetes</taxon>
        <taxon>Saprolegniales</taxon>
        <taxon>Verrucalvaceae</taxon>
        <taxon>Aphanomyces</taxon>
    </lineage>
</organism>
<feature type="compositionally biased region" description="Polar residues" evidence="1">
    <location>
        <begin position="475"/>
        <end position="485"/>
    </location>
</feature>
<feature type="compositionally biased region" description="Low complexity" evidence="1">
    <location>
        <begin position="499"/>
        <end position="516"/>
    </location>
</feature>
<feature type="compositionally biased region" description="Basic and acidic residues" evidence="1">
    <location>
        <begin position="69"/>
        <end position="81"/>
    </location>
</feature>
<feature type="compositionally biased region" description="Low complexity" evidence="1">
    <location>
        <begin position="439"/>
        <end position="450"/>
    </location>
</feature>
<evidence type="ECO:0000313" key="3">
    <source>
        <dbReference type="Proteomes" id="UP000481153"/>
    </source>
</evidence>
<dbReference type="AlphaFoldDB" id="A0A6G0XUH0"/>
<comment type="caution">
    <text evidence="2">The sequence shown here is derived from an EMBL/GenBank/DDBJ whole genome shotgun (WGS) entry which is preliminary data.</text>
</comment>
<feature type="compositionally biased region" description="Polar residues" evidence="1">
    <location>
        <begin position="20"/>
        <end position="32"/>
    </location>
</feature>
<dbReference type="Proteomes" id="UP000481153">
    <property type="component" value="Unassembled WGS sequence"/>
</dbReference>
<keyword evidence="3" id="KW-1185">Reference proteome</keyword>
<name>A0A6G0XUH0_9STRA</name>
<feature type="compositionally biased region" description="Polar residues" evidence="1">
    <location>
        <begin position="333"/>
        <end position="365"/>
    </location>
</feature>
<dbReference type="VEuPathDB" id="FungiDB:AeMF1_018833"/>
<feature type="region of interest" description="Disordered" evidence="1">
    <location>
        <begin position="432"/>
        <end position="529"/>
    </location>
</feature>
<accession>A0A6G0XUH0</accession>
<evidence type="ECO:0000313" key="2">
    <source>
        <dbReference type="EMBL" id="KAF0744321.1"/>
    </source>
</evidence>
<sequence length="887" mass="100379">MEIATRIVKRQKDAPRLSKQRLSSSRPQSAKTNAKFVGLTLQPHEKKKRSRPTTAQSRDTRFQPGYPQRDSRQYTEHERQEYQGNEPIALWSDDDEEDEGQVEMEHIAPQPLRTSSSDLKMLVVQAILQREECVATLQDGVLEGWRSPRLWSLLAPLRLYSLAAVEAIVQWKVAAGDRCFLWKGESYLRKMAHDASFLDGYLSNDMGFSLDNNPFISSLALNAPQLKLLVCCQHKQNDDVVHCIARRIRLGAHEETDEVLAKRVVLASVAMAKEEMELQLDASLQLNTLEWSSEQRATTAIIAKPSSRLESDSPPAPTRFISLATLDRLSTPKRYSSSKPNQRKSTTSNASLPQPQESRTTSSTPALVPSATEDQEDSQVHMDLRRIFDLCNDVKSAATDLERQLNVLDSAATLAMGSTRAPFIFELEPATSEKSIKLPPSSTEESIPSSSEEDTPPSQHTRHVKRLRRRKSPTRTKASVASSPFASPLASTPKLCRQSTAKPSSSTSPSNNRKPSQAVMETPIAKPKQKPVAYSIAIPKESPIGTLAARSKQDQVGPVELAAPAADVAMNKRDAEVRRRKSFDHRMRCVLQHRSATRIEAWWRGQSQRRRQYRHHRRRVFAVQTIESTWTRYCRQKRHQQRLHDAALVIQSWHLQLNAKHKLQARQKFAASAIRRWWQTNRRAERIAQPDQHATASNSSPVGKAVSKRVHQAVVKIVDKAWETLILRQDAASIIQSSYLTYKFNQKQASLGSKATGVAATHAAADVVVEMYADDSFESDGGSSSGPVDENRRGLMLQYFVEWMTKTLRQIQYRSLCDRTRLARLLESFGRWHGASLDQKRIRVAFQAWREESSLEKEKRIQTRTEFAHASKAWKQMQKLKQRDATS</sequence>
<proteinExistence type="predicted"/>
<protein>
    <submittedName>
        <fullName evidence="2">Uncharacterized protein</fullName>
    </submittedName>
</protein>